<dbReference type="STRING" id="642492.Clole_2274"/>
<comment type="function">
    <text evidence="3">Participates in chromosomal partition during cell division. May act via the formation of a condensin-like complex containing Smc and ScpB that pull DNA away from mid-cell into both cell halves.</text>
</comment>
<keyword evidence="3" id="KW-0131">Cell cycle</keyword>
<evidence type="ECO:0000256" key="3">
    <source>
        <dbReference type="HAMAP-Rule" id="MF_01805"/>
    </source>
</evidence>
<dbReference type="Proteomes" id="UP000008467">
    <property type="component" value="Chromosome"/>
</dbReference>
<dbReference type="Pfam" id="PF02616">
    <property type="entry name" value="SMC_ScpA"/>
    <property type="match status" value="1"/>
</dbReference>
<dbReference type="eggNOG" id="COG1354">
    <property type="taxonomic scope" value="Bacteria"/>
</dbReference>
<dbReference type="HOGENOM" id="CLU_038686_3_3_9"/>
<dbReference type="InterPro" id="IPR003768">
    <property type="entry name" value="ScpA"/>
</dbReference>
<dbReference type="Gene3D" id="6.10.250.2410">
    <property type="match status" value="1"/>
</dbReference>
<keyword evidence="3" id="KW-0963">Cytoplasm</keyword>
<evidence type="ECO:0000313" key="4">
    <source>
        <dbReference type="EMBL" id="ADZ83983.1"/>
    </source>
</evidence>
<comment type="subcellular location">
    <subcellularLocation>
        <location evidence="3">Cytoplasm</location>
    </subcellularLocation>
    <text evidence="3">Associated with two foci at the outer edges of the nucleoid region in young cells, and at four foci within both cell halves in older cells.</text>
</comment>
<dbReference type="EMBL" id="CP002582">
    <property type="protein sequence ID" value="ADZ83983.1"/>
    <property type="molecule type" value="Genomic_DNA"/>
</dbReference>
<dbReference type="GO" id="GO:0006260">
    <property type="term" value="P:DNA replication"/>
    <property type="evidence" value="ECO:0007669"/>
    <property type="project" value="UniProtKB-UniRule"/>
</dbReference>
<dbReference type="RefSeq" id="WP_013657277.1">
    <property type="nucleotide sequence ID" value="NC_015275.1"/>
</dbReference>
<gene>
    <name evidence="3" type="primary">scpA</name>
    <name evidence="4" type="ordered locus">Clole_2274</name>
</gene>
<dbReference type="GO" id="GO:0007059">
    <property type="term" value="P:chromosome segregation"/>
    <property type="evidence" value="ECO:0007669"/>
    <property type="project" value="UniProtKB-UniRule"/>
</dbReference>
<dbReference type="PANTHER" id="PTHR33969">
    <property type="entry name" value="SEGREGATION AND CONDENSATION PROTEIN A"/>
    <property type="match status" value="1"/>
</dbReference>
<reference evidence="4 5" key="1">
    <citation type="journal article" date="2011" name="J. Bacteriol.">
        <title>Complete genome sequence of the cellulose-degrading bacterium Cellulosilyticum lentocellum.</title>
        <authorList>
            <consortium name="US DOE Joint Genome Institute"/>
            <person name="Miller D.A."/>
            <person name="Suen G."/>
            <person name="Bruce D."/>
            <person name="Copeland A."/>
            <person name="Cheng J.F."/>
            <person name="Detter C."/>
            <person name="Goodwin L.A."/>
            <person name="Han C.S."/>
            <person name="Hauser L.J."/>
            <person name="Land M.L."/>
            <person name="Lapidus A."/>
            <person name="Lucas S."/>
            <person name="Meincke L."/>
            <person name="Pitluck S."/>
            <person name="Tapia R."/>
            <person name="Teshima H."/>
            <person name="Woyke T."/>
            <person name="Fox B.G."/>
            <person name="Angert E.R."/>
            <person name="Currie C.R."/>
        </authorList>
    </citation>
    <scope>NUCLEOTIDE SEQUENCE [LARGE SCALE GENOMIC DNA]</scope>
    <source>
        <strain evidence="5">ATCC 49066 / DSM 5427 / NCIMB 11756 / RHM5</strain>
    </source>
</reference>
<name>F2JS46_CELLD</name>
<dbReference type="KEGG" id="cle:Clole_2274"/>
<comment type="similarity">
    <text evidence="3">Belongs to the ScpA family.</text>
</comment>
<organism evidence="4 5">
    <name type="scientific">Cellulosilyticum lentocellum (strain ATCC 49066 / DSM 5427 / NCIMB 11756 / RHM5)</name>
    <name type="common">Clostridium lentocellum</name>
    <dbReference type="NCBI Taxonomy" id="642492"/>
    <lineage>
        <taxon>Bacteria</taxon>
        <taxon>Bacillati</taxon>
        <taxon>Bacillota</taxon>
        <taxon>Clostridia</taxon>
        <taxon>Lachnospirales</taxon>
        <taxon>Cellulosilyticaceae</taxon>
        <taxon>Cellulosilyticum</taxon>
    </lineage>
</organism>
<sequence>MAVLFKLQDFEGPLDLLLYLIDKNKMNIYDIEISSITDQYMTYLDEAEEVELDQMSDFIVMAATLLYIKSRMLLPKHPKPGEEVEEDPREELVRKLLEYKKVKYVSEKLNACQGESSQYCFRNKPAEIDIPESAIDYDAILENVSLKLLYDTFEQLMKQKEWEQHTKEERKIDHNILKKDTYTIEQKSIYIRNLIALEGKTTFFTICKKEMPKIELIVTFMALLELIHKKEVTVLQEEPTGDIVIKGGIVDEEDRA</sequence>
<keyword evidence="1 3" id="KW-0159">Chromosome partition</keyword>
<evidence type="ECO:0000256" key="2">
    <source>
        <dbReference type="ARBA" id="ARBA00044777"/>
    </source>
</evidence>
<evidence type="ECO:0000313" key="5">
    <source>
        <dbReference type="Proteomes" id="UP000008467"/>
    </source>
</evidence>
<dbReference type="HAMAP" id="MF_01805">
    <property type="entry name" value="ScpA"/>
    <property type="match status" value="1"/>
</dbReference>
<dbReference type="Gene3D" id="1.10.10.580">
    <property type="entry name" value="Structural maintenance of chromosome 1. Chain E"/>
    <property type="match status" value="1"/>
</dbReference>
<keyword evidence="3" id="KW-0132">Cell division</keyword>
<comment type="subunit">
    <text evidence="3">Component of a cohesin-like complex composed of ScpA, ScpB and the Smc homodimer, in which ScpA and ScpB bind to the head domain of Smc. The presence of the three proteins is required for the association of the complex with DNA.</text>
</comment>
<accession>F2JS46</accession>
<dbReference type="AlphaFoldDB" id="F2JS46"/>
<dbReference type="GO" id="GO:0005737">
    <property type="term" value="C:cytoplasm"/>
    <property type="evidence" value="ECO:0007669"/>
    <property type="project" value="UniProtKB-SubCell"/>
</dbReference>
<proteinExistence type="inferred from homology"/>
<dbReference type="PANTHER" id="PTHR33969:SF2">
    <property type="entry name" value="SEGREGATION AND CONDENSATION PROTEIN A"/>
    <property type="match status" value="1"/>
</dbReference>
<keyword evidence="5" id="KW-1185">Reference proteome</keyword>
<dbReference type="GO" id="GO:0051301">
    <property type="term" value="P:cell division"/>
    <property type="evidence" value="ECO:0007669"/>
    <property type="project" value="UniProtKB-KW"/>
</dbReference>
<dbReference type="InterPro" id="IPR023093">
    <property type="entry name" value="ScpA-like_C"/>
</dbReference>
<protein>
    <recommendedName>
        <fullName evidence="2 3">Segregation and condensation protein A</fullName>
    </recommendedName>
</protein>
<evidence type="ECO:0000256" key="1">
    <source>
        <dbReference type="ARBA" id="ARBA00022829"/>
    </source>
</evidence>